<keyword evidence="5 10" id="KW-0808">Transferase</keyword>
<evidence type="ECO:0000256" key="3">
    <source>
        <dbReference type="ARBA" id="ARBA00004991"/>
    </source>
</evidence>
<evidence type="ECO:0000256" key="6">
    <source>
        <dbReference type="ARBA" id="ARBA00022692"/>
    </source>
</evidence>
<sequence length="363" mass="41608">MIQDIEIIKILWAFIILVLIVFLSLRIYLVVWWKRQSSSQKNIALKKVTVIFPCKGVDLNFEKNLDAIKHQTVEQYNIVAVVDHLDDPAVQILKKHNMEILVSDGGHSGSGKVGAIATALKKYQESDYFAILDSDTLVKPNWLQSLLGPLADKNIGASTTYPYYDPADRGNIWDYIKKTWGYLGINMMEFRLTRFVWGGSVAFRNDLIFPDNFEKFANSISDDSTITSICKERNLKIAYAHNTRPVVYTREDRKTFMEWSNRQIAISISHSKNAFYAGIGIYGIVILYVIALIPLSIFVWNLFLLGYIPWGMAIAINVSREKQNIMMVTIASIVLPFIYFINMITGVRSTHIEWRGKKYELKK</sequence>
<dbReference type="InterPro" id="IPR029044">
    <property type="entry name" value="Nucleotide-diphossugar_trans"/>
</dbReference>
<reference evidence="10 11" key="1">
    <citation type="submission" date="2016-04" db="EMBL/GenBank/DDBJ databases">
        <authorList>
            <person name="Evans L.H."/>
            <person name="Alamgir A."/>
            <person name="Owens N."/>
            <person name="Weber N.D."/>
            <person name="Virtaneva K."/>
            <person name="Barbian K."/>
            <person name="Babar A."/>
            <person name="Rosenke K."/>
        </authorList>
    </citation>
    <scope>NUCLEOTIDE SEQUENCE [LARGE SCALE GENOMIC DNA]</scope>
    <source>
        <strain evidence="11">S5(T) (JCM 30642 \VKM B-2941)</strain>
    </source>
</reference>
<dbReference type="PANTHER" id="PTHR12726:SF0">
    <property type="entry name" value="CERAMIDE GLUCOSYLTRANSFERASE"/>
    <property type="match status" value="1"/>
</dbReference>
<dbReference type="Proteomes" id="UP000195607">
    <property type="component" value="Chromosome I"/>
</dbReference>
<dbReference type="PANTHER" id="PTHR12726">
    <property type="entry name" value="CERAMIDE GLUCOSYLTRANSFERASE"/>
    <property type="match status" value="1"/>
</dbReference>
<proteinExistence type="predicted"/>
<dbReference type="AlphaFoldDB" id="A0A1N5U2I2"/>
<accession>A0A1N5U2I2</accession>
<dbReference type="Gene3D" id="3.90.550.10">
    <property type="entry name" value="Spore Coat Polysaccharide Biosynthesis Protein SpsA, Chain A"/>
    <property type="match status" value="1"/>
</dbReference>
<keyword evidence="7 9" id="KW-1133">Transmembrane helix</keyword>
<keyword evidence="6 9" id="KW-0812">Transmembrane</keyword>
<dbReference type="RefSeq" id="WP_148689659.1">
    <property type="nucleotide sequence ID" value="NZ_LT671858.1"/>
</dbReference>
<evidence type="ECO:0000313" key="11">
    <source>
        <dbReference type="Proteomes" id="UP000195607"/>
    </source>
</evidence>
<evidence type="ECO:0000313" key="10">
    <source>
        <dbReference type="EMBL" id="SIM54973.1"/>
    </source>
</evidence>
<evidence type="ECO:0000256" key="4">
    <source>
        <dbReference type="ARBA" id="ARBA00022676"/>
    </source>
</evidence>
<evidence type="ECO:0000256" key="5">
    <source>
        <dbReference type="ARBA" id="ARBA00022679"/>
    </source>
</evidence>
<dbReference type="InterPro" id="IPR025993">
    <property type="entry name" value="Ceramide_glucosylTrfase"/>
</dbReference>
<feature type="transmembrane region" description="Helical" evidence="9">
    <location>
        <begin position="274"/>
        <end position="293"/>
    </location>
</feature>
<gene>
    <name evidence="10" type="ORF">CSP5_0784</name>
</gene>
<keyword evidence="8 9" id="KW-0472">Membrane</keyword>
<evidence type="ECO:0000256" key="8">
    <source>
        <dbReference type="ARBA" id="ARBA00023136"/>
    </source>
</evidence>
<dbReference type="GO" id="GO:0006679">
    <property type="term" value="P:glucosylceramide biosynthetic process"/>
    <property type="evidence" value="ECO:0007669"/>
    <property type="project" value="TreeGrafter"/>
</dbReference>
<dbReference type="GO" id="GO:0016020">
    <property type="term" value="C:membrane"/>
    <property type="evidence" value="ECO:0007669"/>
    <property type="project" value="UniProtKB-SubCell"/>
</dbReference>
<organism evidence="10 11">
    <name type="scientific">Cuniculiplasma divulgatum</name>
    <dbReference type="NCBI Taxonomy" id="1673428"/>
    <lineage>
        <taxon>Archaea</taxon>
        <taxon>Methanobacteriati</taxon>
        <taxon>Thermoplasmatota</taxon>
        <taxon>Thermoplasmata</taxon>
        <taxon>Thermoplasmatales</taxon>
        <taxon>Cuniculiplasmataceae</taxon>
        <taxon>Cuniculiplasma</taxon>
    </lineage>
</organism>
<feature type="transmembrane region" description="Helical" evidence="9">
    <location>
        <begin position="12"/>
        <end position="33"/>
    </location>
</feature>
<comment type="subcellular location">
    <subcellularLocation>
        <location evidence="1">Membrane</location>
        <topology evidence="1">Multi-pass membrane protein</topology>
    </subcellularLocation>
</comment>
<evidence type="ECO:0000256" key="7">
    <source>
        <dbReference type="ARBA" id="ARBA00022989"/>
    </source>
</evidence>
<keyword evidence="4" id="KW-0328">Glycosyltransferase</keyword>
<comment type="pathway">
    <text evidence="3">Sphingolipid metabolism.</text>
</comment>
<feature type="transmembrane region" description="Helical" evidence="9">
    <location>
        <begin position="325"/>
        <end position="345"/>
    </location>
</feature>
<dbReference type="EMBL" id="LT671858">
    <property type="protein sequence ID" value="SIM54973.1"/>
    <property type="molecule type" value="Genomic_DNA"/>
</dbReference>
<protein>
    <submittedName>
        <fullName evidence="10">Glycosyltransferase</fullName>
    </submittedName>
</protein>
<evidence type="ECO:0000256" key="2">
    <source>
        <dbReference type="ARBA" id="ARBA00004760"/>
    </source>
</evidence>
<dbReference type="GO" id="GO:0008120">
    <property type="term" value="F:ceramide glucosyltransferase activity"/>
    <property type="evidence" value="ECO:0007669"/>
    <property type="project" value="TreeGrafter"/>
</dbReference>
<feature type="transmembrane region" description="Helical" evidence="9">
    <location>
        <begin position="299"/>
        <end position="318"/>
    </location>
</feature>
<dbReference type="Pfam" id="PF13506">
    <property type="entry name" value="Glyco_transf_21"/>
    <property type="match status" value="1"/>
</dbReference>
<evidence type="ECO:0000256" key="1">
    <source>
        <dbReference type="ARBA" id="ARBA00004141"/>
    </source>
</evidence>
<evidence type="ECO:0000256" key="9">
    <source>
        <dbReference type="SAM" id="Phobius"/>
    </source>
</evidence>
<dbReference type="GeneID" id="41588059"/>
<name>A0A1N5U2I2_9ARCH</name>
<comment type="pathway">
    <text evidence="2">Lipid metabolism; sphingolipid metabolism.</text>
</comment>
<dbReference type="SUPFAM" id="SSF53448">
    <property type="entry name" value="Nucleotide-diphospho-sugar transferases"/>
    <property type="match status" value="1"/>
</dbReference>